<protein>
    <submittedName>
        <fullName evidence="1">Uncharacterized protein</fullName>
    </submittedName>
</protein>
<name>A0A0F9EL37_9ZZZZ</name>
<dbReference type="EMBL" id="LAZR01024540">
    <property type="protein sequence ID" value="KKL74798.1"/>
    <property type="molecule type" value="Genomic_DNA"/>
</dbReference>
<sequence length="173" mass="19424">MIQPPRKPDRIPRLVGVRPGEGLSAAKANRTVDAVNRLVQGTRPPRQIPPVPRPKAKKAIRLRFQSMGPDHLECLDDRDNTVLVAKPWLLRRTPFDGQTRDDVSYVYSADDRRVATVGIAPDEETEIQEIIQRFVLDDEVWADEPETTGVEVDGVPVKLLMQSQGRAFAKVPE</sequence>
<dbReference type="AlphaFoldDB" id="A0A0F9EL37"/>
<gene>
    <name evidence="1" type="ORF">LCGC14_2061300</name>
</gene>
<proteinExistence type="predicted"/>
<comment type="caution">
    <text evidence="1">The sequence shown here is derived from an EMBL/GenBank/DDBJ whole genome shotgun (WGS) entry which is preliminary data.</text>
</comment>
<accession>A0A0F9EL37</accession>
<evidence type="ECO:0000313" key="1">
    <source>
        <dbReference type="EMBL" id="KKL74798.1"/>
    </source>
</evidence>
<organism evidence="1">
    <name type="scientific">marine sediment metagenome</name>
    <dbReference type="NCBI Taxonomy" id="412755"/>
    <lineage>
        <taxon>unclassified sequences</taxon>
        <taxon>metagenomes</taxon>
        <taxon>ecological metagenomes</taxon>
    </lineage>
</organism>
<reference evidence="1" key="1">
    <citation type="journal article" date="2015" name="Nature">
        <title>Complex archaea that bridge the gap between prokaryotes and eukaryotes.</title>
        <authorList>
            <person name="Spang A."/>
            <person name="Saw J.H."/>
            <person name="Jorgensen S.L."/>
            <person name="Zaremba-Niedzwiedzka K."/>
            <person name="Martijn J."/>
            <person name="Lind A.E."/>
            <person name="van Eijk R."/>
            <person name="Schleper C."/>
            <person name="Guy L."/>
            <person name="Ettema T.J."/>
        </authorList>
    </citation>
    <scope>NUCLEOTIDE SEQUENCE</scope>
</reference>